<evidence type="ECO:0000259" key="3">
    <source>
        <dbReference type="Pfam" id="PF11702"/>
    </source>
</evidence>
<dbReference type="PANTHER" id="PTHR28014">
    <property type="entry name" value="NEGATIVE REGULATOR OF RAS-CAMP PATHWAY"/>
    <property type="match status" value="1"/>
</dbReference>
<gene>
    <name evidence="4" type="ORF">GQ26_0033030</name>
</gene>
<dbReference type="HOGENOM" id="CLU_025004_1_0_1"/>
<organism evidence="4">
    <name type="scientific">Talaromyces marneffei PM1</name>
    <dbReference type="NCBI Taxonomy" id="1077442"/>
    <lineage>
        <taxon>Eukaryota</taxon>
        <taxon>Fungi</taxon>
        <taxon>Dikarya</taxon>
        <taxon>Ascomycota</taxon>
        <taxon>Pezizomycotina</taxon>
        <taxon>Eurotiomycetes</taxon>
        <taxon>Eurotiomycetidae</taxon>
        <taxon>Eurotiales</taxon>
        <taxon>Trichocomaceae</taxon>
        <taxon>Talaromyces</taxon>
        <taxon>Talaromyces sect. Talaromyces</taxon>
    </lineage>
</organism>
<evidence type="ECO:0000256" key="1">
    <source>
        <dbReference type="SAM" id="MobiDB-lite"/>
    </source>
</evidence>
<comment type="caution">
    <text evidence="4">The sequence shown here is derived from an EMBL/GenBank/DDBJ whole genome shotgun (WGS) entry which is preliminary data.</text>
</comment>
<dbReference type="Pfam" id="PF11702">
    <property type="entry name" value="DUF3295"/>
    <property type="match status" value="1"/>
</dbReference>
<feature type="compositionally biased region" description="Basic and acidic residues" evidence="1">
    <location>
        <begin position="476"/>
        <end position="486"/>
    </location>
</feature>
<feature type="domain" description="Nitrogen regulatory protein areA GATA-like" evidence="2">
    <location>
        <begin position="197"/>
        <end position="224"/>
    </location>
</feature>
<dbReference type="AlphaFoldDB" id="A0A093Y4L2"/>
<evidence type="ECO:0000313" key="4">
    <source>
        <dbReference type="EMBL" id="KFX52438.1"/>
    </source>
</evidence>
<dbReference type="Pfam" id="PF08550">
    <property type="entry name" value="GATA_AreA"/>
    <property type="match status" value="1"/>
</dbReference>
<dbReference type="InterPro" id="IPR021711">
    <property type="entry name" value="DUF3295"/>
</dbReference>
<feature type="compositionally biased region" description="Polar residues" evidence="1">
    <location>
        <begin position="352"/>
        <end position="388"/>
    </location>
</feature>
<dbReference type="InterPro" id="IPR053043">
    <property type="entry name" value="Ras-cAMP_regulatory"/>
</dbReference>
<accession>A0A093Y4L2</accession>
<feature type="compositionally biased region" description="Basic and acidic residues" evidence="1">
    <location>
        <begin position="498"/>
        <end position="508"/>
    </location>
</feature>
<dbReference type="eggNOG" id="ENOG502SAS5">
    <property type="taxonomic scope" value="Eukaryota"/>
</dbReference>
<evidence type="ECO:0000259" key="2">
    <source>
        <dbReference type="Pfam" id="PF08550"/>
    </source>
</evidence>
<protein>
    <submittedName>
        <fullName evidence="4">Uncharacterized protein</fullName>
    </submittedName>
</protein>
<sequence>MYHYHLPSRSFFLSSIPVLSSTFHFRIPPPPFPVHNLTYQIDSSRRSFALLSLLPQLLLQKEQPTGEKETSSPTAFPSGWEPSHIPYRPPHTRATAKSADSVNSPTYYSVKRRNGQDQLGSFESTHFTTKSVQFAHFSHAVRTRLGTTATPNFMSSFPDRFNRVAANMPKLSTPVLTVDAAKIQQVDTANTQSLHGMWLVFSKCADYMEEGRRLENLTWRLWTRETFCVAPVSESDTSAIPLLRAESSEMPPLSASVESVASVDEDSIESHIKPGPIEVKPTVVGDDALMLAKEKHITSSDLERMVLNIKERKALEPFPPSAVVDVTPRAASPPAATPQEPERTTEEPIQRSPTLQSAESCSTATAPENNDSDCVTTEGSDTSASSSGVLPAKPILTKTPSIVRGFSPSQISSSYRSSTRLASEQNASAKMQFQQKLPPSKRKGGMFTLGGSSGDDESSFEERMGPNHTINPHRSSLSEELSRHPTSDAMMNGAKTVSPEKKTSFRHDVESTIKPIEERSSVDDKELFQRVDSRPNLVSRPSLLTMMMHQPAKMGMPTRSTPALQRSRVTPPNGPSTGASPDDDENLTMKGRDVPRSKPIIVKSTAQGSGAHSPRTTRRNMLATELTESLRRHLLWERQQKNTTATAEYPGPKGAAVPGGQRGTTDGSAKDTSKNSSWNNHNDYGPWEYHVKGW</sequence>
<feature type="compositionally biased region" description="Low complexity" evidence="1">
    <location>
        <begin position="327"/>
        <end position="339"/>
    </location>
</feature>
<name>A0A093Y4L2_TALMA</name>
<proteinExistence type="predicted"/>
<feature type="region of interest" description="Disordered" evidence="1">
    <location>
        <begin position="642"/>
        <end position="694"/>
    </location>
</feature>
<feature type="region of interest" description="Disordered" evidence="1">
    <location>
        <begin position="553"/>
        <end position="620"/>
    </location>
</feature>
<dbReference type="GO" id="GO:0031930">
    <property type="term" value="P:mitochondria-nucleus signaling pathway"/>
    <property type="evidence" value="ECO:0007669"/>
    <property type="project" value="TreeGrafter"/>
</dbReference>
<dbReference type="InterPro" id="IPR013860">
    <property type="entry name" value="AreA_GATA"/>
</dbReference>
<feature type="compositionally biased region" description="Basic and acidic residues" evidence="1">
    <location>
        <begin position="340"/>
        <end position="349"/>
    </location>
</feature>
<feature type="region of interest" description="Disordered" evidence="1">
    <location>
        <begin position="62"/>
        <end position="104"/>
    </location>
</feature>
<dbReference type="EMBL" id="JPOX01000003">
    <property type="protein sequence ID" value="KFX52438.1"/>
    <property type="molecule type" value="Genomic_DNA"/>
</dbReference>
<dbReference type="GO" id="GO:0005737">
    <property type="term" value="C:cytoplasm"/>
    <property type="evidence" value="ECO:0007669"/>
    <property type="project" value="TreeGrafter"/>
</dbReference>
<dbReference type="GO" id="GO:0000122">
    <property type="term" value="P:negative regulation of transcription by RNA polymerase II"/>
    <property type="evidence" value="ECO:0007669"/>
    <property type="project" value="TreeGrafter"/>
</dbReference>
<reference evidence="4" key="1">
    <citation type="journal article" date="2014" name="PLoS Genet.">
        <title>Signature Gene Expression Reveals Novel Clues to the Molecular Mechanisms of Dimorphic Transition in Penicillium marneffei.</title>
        <authorList>
            <person name="Yang E."/>
            <person name="Wang G."/>
            <person name="Cai J."/>
            <person name="Woo P.C."/>
            <person name="Lau S.K."/>
            <person name="Yuen K.-Y."/>
            <person name="Chow W.-N."/>
            <person name="Lin X."/>
        </authorList>
    </citation>
    <scope>NUCLEOTIDE SEQUENCE [LARGE SCALE GENOMIC DNA]</scope>
    <source>
        <strain evidence="4">PM1</strain>
    </source>
</reference>
<feature type="domain" description="DUF3295" evidence="3">
    <location>
        <begin position="518"/>
        <end position="694"/>
    </location>
</feature>
<feature type="compositionally biased region" description="Polar residues" evidence="1">
    <location>
        <begin position="558"/>
        <end position="579"/>
    </location>
</feature>
<feature type="compositionally biased region" description="Low complexity" evidence="1">
    <location>
        <begin position="407"/>
        <end position="423"/>
    </location>
</feature>
<feature type="region of interest" description="Disordered" evidence="1">
    <location>
        <begin position="320"/>
        <end position="508"/>
    </location>
</feature>
<feature type="compositionally biased region" description="Polar residues" evidence="1">
    <location>
        <begin position="424"/>
        <end position="437"/>
    </location>
</feature>
<dbReference type="GO" id="GO:0006808">
    <property type="term" value="P:regulation of nitrogen utilization"/>
    <property type="evidence" value="ECO:0007669"/>
    <property type="project" value="TreeGrafter"/>
</dbReference>
<dbReference type="PANTHER" id="PTHR28014:SF1">
    <property type="entry name" value="NEGATIVE REGULATOR OF RAS-CAMP PATHWAY"/>
    <property type="match status" value="1"/>
</dbReference>